<evidence type="ECO:0000313" key="2">
    <source>
        <dbReference type="EMBL" id="CAH2294442.1"/>
    </source>
</evidence>
<sequence>MAATPSPVPTARTLLTSGKRSHTTHHTERLQSNSSEMCQTPHGNINEQFPWILQYIAAQYRLSTSPEGGGLVCADSAGLKLPQPWLPEGLVHMPQERAGGEDQAAQLTDK</sequence>
<name>A0AAD1S7R5_PELCU</name>
<feature type="region of interest" description="Disordered" evidence="1">
    <location>
        <begin position="1"/>
        <end position="42"/>
    </location>
</feature>
<reference evidence="2" key="1">
    <citation type="submission" date="2022-03" db="EMBL/GenBank/DDBJ databases">
        <authorList>
            <person name="Alioto T."/>
            <person name="Alioto T."/>
            <person name="Gomez Garrido J."/>
        </authorList>
    </citation>
    <scope>NUCLEOTIDE SEQUENCE</scope>
</reference>
<dbReference type="EMBL" id="OW240916">
    <property type="protein sequence ID" value="CAH2294442.1"/>
    <property type="molecule type" value="Genomic_DNA"/>
</dbReference>
<dbReference type="AlphaFoldDB" id="A0AAD1S7R5"/>
<proteinExistence type="predicted"/>
<organism evidence="2 3">
    <name type="scientific">Pelobates cultripes</name>
    <name type="common">Western spadefoot toad</name>
    <dbReference type="NCBI Taxonomy" id="61616"/>
    <lineage>
        <taxon>Eukaryota</taxon>
        <taxon>Metazoa</taxon>
        <taxon>Chordata</taxon>
        <taxon>Craniata</taxon>
        <taxon>Vertebrata</taxon>
        <taxon>Euteleostomi</taxon>
        <taxon>Amphibia</taxon>
        <taxon>Batrachia</taxon>
        <taxon>Anura</taxon>
        <taxon>Pelobatoidea</taxon>
        <taxon>Pelobatidae</taxon>
        <taxon>Pelobates</taxon>
    </lineage>
</organism>
<dbReference type="Proteomes" id="UP001295444">
    <property type="component" value="Chromosome 05"/>
</dbReference>
<keyword evidence="3" id="KW-1185">Reference proteome</keyword>
<protein>
    <submittedName>
        <fullName evidence="2">Uncharacterized protein</fullName>
    </submittedName>
</protein>
<evidence type="ECO:0000313" key="3">
    <source>
        <dbReference type="Proteomes" id="UP001295444"/>
    </source>
</evidence>
<accession>A0AAD1S7R5</accession>
<gene>
    <name evidence="2" type="ORF">PECUL_23A061460</name>
</gene>
<evidence type="ECO:0000256" key="1">
    <source>
        <dbReference type="SAM" id="MobiDB-lite"/>
    </source>
</evidence>
<feature type="compositionally biased region" description="Polar residues" evidence="1">
    <location>
        <begin position="30"/>
        <end position="42"/>
    </location>
</feature>